<protein>
    <submittedName>
        <fullName evidence="1">Uncharacterized protein</fullName>
    </submittedName>
</protein>
<evidence type="ECO:0000313" key="1">
    <source>
        <dbReference type="EMBL" id="KAG6730881.1"/>
    </source>
</evidence>
<gene>
    <name evidence="1" type="ORF">I3842_01G101600</name>
</gene>
<dbReference type="EMBL" id="CM031825">
    <property type="protein sequence ID" value="KAG6730881.1"/>
    <property type="molecule type" value="Genomic_DNA"/>
</dbReference>
<name>A0A922K3Q4_CARIL</name>
<comment type="caution">
    <text evidence="1">The sequence shown here is derived from an EMBL/GenBank/DDBJ whole genome shotgun (WGS) entry which is preliminary data.</text>
</comment>
<dbReference type="Proteomes" id="UP000811246">
    <property type="component" value="Chromosome 1"/>
</dbReference>
<dbReference type="AlphaFoldDB" id="A0A922K3Q4"/>
<evidence type="ECO:0000313" key="2">
    <source>
        <dbReference type="Proteomes" id="UP000811246"/>
    </source>
</evidence>
<proteinExistence type="predicted"/>
<accession>A0A922K3Q4</accession>
<reference evidence="1" key="1">
    <citation type="submission" date="2021-01" db="EMBL/GenBank/DDBJ databases">
        <authorList>
            <person name="Lovell J.T."/>
            <person name="Bentley N."/>
            <person name="Bhattarai G."/>
            <person name="Jenkins J.W."/>
            <person name="Sreedasyam A."/>
            <person name="Alarcon Y."/>
            <person name="Bock C."/>
            <person name="Boston L."/>
            <person name="Carlson J."/>
            <person name="Cervantes K."/>
            <person name="Clermont K."/>
            <person name="Krom N."/>
            <person name="Kubenka K."/>
            <person name="Mamidi S."/>
            <person name="Mattison C."/>
            <person name="Monteros M."/>
            <person name="Pisani C."/>
            <person name="Plott C."/>
            <person name="Rajasekar S."/>
            <person name="Rhein H.S."/>
            <person name="Rohla C."/>
            <person name="Song M."/>
            <person name="Hilaire R.S."/>
            <person name="Shu S."/>
            <person name="Wells L."/>
            <person name="Wang X."/>
            <person name="Webber J."/>
            <person name="Heerema R.J."/>
            <person name="Klein P."/>
            <person name="Conner P."/>
            <person name="Grauke L."/>
            <person name="Grimwood J."/>
            <person name="Schmutz J."/>
            <person name="Randall J.J."/>
        </authorList>
    </citation>
    <scope>NUCLEOTIDE SEQUENCE</scope>
    <source>
        <tissue evidence="1">Leaf</tissue>
    </source>
</reference>
<sequence>MKIKSRKYQHEYRHFISNSSCFPSCIPICSRGILQVGIRVSRSTQLCPDDTQNFVQIHESIAVVKKSFKDSIVALKKTLKESVASIRRTIESHKRMLEITYQLLARTIERLGQGESAHIIEHQITVEEEA</sequence>
<organism evidence="1 2">
    <name type="scientific">Carya illinoinensis</name>
    <name type="common">Pecan</name>
    <dbReference type="NCBI Taxonomy" id="32201"/>
    <lineage>
        <taxon>Eukaryota</taxon>
        <taxon>Viridiplantae</taxon>
        <taxon>Streptophyta</taxon>
        <taxon>Embryophyta</taxon>
        <taxon>Tracheophyta</taxon>
        <taxon>Spermatophyta</taxon>
        <taxon>Magnoliopsida</taxon>
        <taxon>eudicotyledons</taxon>
        <taxon>Gunneridae</taxon>
        <taxon>Pentapetalae</taxon>
        <taxon>rosids</taxon>
        <taxon>fabids</taxon>
        <taxon>Fagales</taxon>
        <taxon>Juglandaceae</taxon>
        <taxon>Carya</taxon>
    </lineage>
</organism>